<feature type="region of interest" description="Disordered" evidence="1">
    <location>
        <begin position="376"/>
        <end position="400"/>
    </location>
</feature>
<reference evidence="3" key="2">
    <citation type="journal article" date="2018" name="Mitochondrial DNA Part B Resour">
        <title>The complete mitochondrial genome of the Basidiomycete edible fungus Hypsizygus marmoreus.</title>
        <authorList>
            <person name="Wu Y.-Y."/>
            <person name="Shang J.-J."/>
            <person name="Li Y."/>
            <person name="Zhou C.-L."/>
            <person name="Hou D."/>
            <person name="Li J.-L."/>
            <person name="Tan Q."/>
            <person name="Bao D.-P."/>
            <person name="Yang R.-H."/>
        </authorList>
    </citation>
    <scope>NUCLEOTIDE SEQUENCE</scope>
</reference>
<evidence type="ECO:0000313" key="3">
    <source>
        <dbReference type="EMBL" id="QCI56429.1"/>
    </source>
</evidence>
<evidence type="ECO:0000256" key="1">
    <source>
        <dbReference type="SAM" id="MobiDB-lite"/>
    </source>
</evidence>
<keyword evidence="3" id="KW-0496">Mitochondrion</keyword>
<geneLocation type="mitochondrion" evidence="3"/>
<proteinExistence type="predicted"/>
<keyword evidence="2" id="KW-0472">Membrane</keyword>
<dbReference type="AlphaFoldDB" id="A0A4V1DVF9"/>
<gene>
    <name evidence="3" type="primary">orf563</name>
    <name evidence="4" type="synonym">orf10</name>
</gene>
<accession>A0A4V1DVF9</accession>
<dbReference type="EMBL" id="MH746465">
    <property type="protein sequence ID" value="QCI56429.1"/>
    <property type="molecule type" value="Genomic_DNA"/>
</dbReference>
<feature type="transmembrane region" description="Helical" evidence="2">
    <location>
        <begin position="289"/>
        <end position="314"/>
    </location>
</feature>
<evidence type="ECO:0000256" key="2">
    <source>
        <dbReference type="SAM" id="Phobius"/>
    </source>
</evidence>
<organism evidence="3">
    <name type="scientific">Hypsizygus marmoreus</name>
    <name type="common">White beech mushroom</name>
    <name type="synonym">Agaricus marmoreus</name>
    <dbReference type="NCBI Taxonomy" id="39966"/>
    <lineage>
        <taxon>Eukaryota</taxon>
        <taxon>Fungi</taxon>
        <taxon>Dikarya</taxon>
        <taxon>Basidiomycota</taxon>
        <taxon>Agaricomycotina</taxon>
        <taxon>Agaricomycetes</taxon>
        <taxon>Agaricomycetidae</taxon>
        <taxon>Agaricales</taxon>
        <taxon>Tricholomatineae</taxon>
        <taxon>Lyophyllaceae</taxon>
        <taxon>Hypsizygus</taxon>
    </lineage>
</organism>
<feature type="transmembrane region" description="Helical" evidence="2">
    <location>
        <begin position="191"/>
        <end position="210"/>
    </location>
</feature>
<keyword evidence="2" id="KW-0812">Transmembrane</keyword>
<name>A0A4V1DVF9_HYPMA</name>
<dbReference type="EMBL" id="MF133443">
    <property type="protein sequence ID" value="QKJ80207.1"/>
    <property type="molecule type" value="Genomic_DNA"/>
</dbReference>
<sequence length="563" mass="62421">MITLLILIPIIGSLFLIFFLYILSFSFDPDPAVHPYPVPPIRIPQPSIPLSPLGVGEGREGVGSGGKIGKVEGGAGDNSNPFILGLKLNPAKLIVRSEQVEPTFSPKRLRSSRQPLFKSVGLMLQPYIMKILPLPFVSLPLRAVEGYGLVDKSGACHKRIKNKQQNKNKNGLQVNSITKNRGVYTIFNYRFMWNISIFIFLILKLIYHFFKLKFFFTKHAELFSACISNLSLNFSTSPFPTFDLFYLYPPYHPLAGVRDWGLGIGEGGIGVAGCGTPIPQSATLTGVGLLYLIVFIFLILILILIIIFLIYIIIKLENQSTLYLRFGKGVKYVKLIITYLLKIFQLLSIGILIEDFNFISPLSILSASDSVLSLNTGNGGSTSPSPTPISNPIPSLPSPTPKGDNGIGGCGIGEGAEVGLGIRDPVLDMEEKESGGLNITTSSINSQLNTDNLNLNSSKNFNTLNLNQKYEYLKEKFYNKAIEPNIPFLDWFIQLLLQTDGTQIKIDNIIETNLNNIQKLERNTQLNSHAFIRIRPFLVNREDNSLTANPNIVPYKSSSIYEE</sequence>
<feature type="transmembrane region" description="Helical" evidence="2">
    <location>
        <begin position="6"/>
        <end position="27"/>
    </location>
</feature>
<feature type="compositionally biased region" description="Pro residues" evidence="1">
    <location>
        <begin position="385"/>
        <end position="400"/>
    </location>
</feature>
<evidence type="ECO:0000313" key="4">
    <source>
        <dbReference type="EMBL" id="QKJ80207.1"/>
    </source>
</evidence>
<protein>
    <submittedName>
        <fullName evidence="3">Uncharacterized protein</fullName>
    </submittedName>
</protein>
<feature type="transmembrane region" description="Helical" evidence="2">
    <location>
        <begin position="335"/>
        <end position="353"/>
    </location>
</feature>
<reference evidence="4" key="1">
    <citation type="submission" date="2017-05" db="EMBL/GenBank/DDBJ databases">
        <title>Complete Mitochondrial Genome of the Edible Mushroom Hypsizygus marmoreus.</title>
        <authorList>
            <person name="Gang W."/>
        </authorList>
    </citation>
    <scope>NUCLEOTIDE SEQUENCE</scope>
</reference>
<keyword evidence="2" id="KW-1133">Transmembrane helix</keyword>